<name>A0AAU9LZ45_9ASTR</name>
<evidence type="ECO:0000313" key="2">
    <source>
        <dbReference type="Proteomes" id="UP001157418"/>
    </source>
</evidence>
<sequence length="163" mass="17746">MAEEVQAVADPLASLPIPPLSSSIFSDDLTLPDDFLPYDDGDFDITFDDLHLPSDTEDFFNSAFNPTNPIDLSSSDPEFNDFVSDPETVVAESGNLSEHQGSDVSGFLNIPSPDNSGKDFIGETIMVLDSLSPESRTENPVFVSGFRKLRLCRIGSCYELSVT</sequence>
<dbReference type="Proteomes" id="UP001157418">
    <property type="component" value="Unassembled WGS sequence"/>
</dbReference>
<gene>
    <name evidence="1" type="ORF">LVIROSA_LOCUS6090</name>
</gene>
<reference evidence="1 2" key="1">
    <citation type="submission" date="2022-01" db="EMBL/GenBank/DDBJ databases">
        <authorList>
            <person name="Xiong W."/>
            <person name="Schranz E."/>
        </authorList>
    </citation>
    <scope>NUCLEOTIDE SEQUENCE [LARGE SCALE GENOMIC DNA]</scope>
</reference>
<dbReference type="AlphaFoldDB" id="A0AAU9LZ45"/>
<keyword evidence="2" id="KW-1185">Reference proteome</keyword>
<evidence type="ECO:0000313" key="1">
    <source>
        <dbReference type="EMBL" id="CAH1418501.1"/>
    </source>
</evidence>
<dbReference type="EMBL" id="CAKMRJ010000113">
    <property type="protein sequence ID" value="CAH1418501.1"/>
    <property type="molecule type" value="Genomic_DNA"/>
</dbReference>
<protein>
    <submittedName>
        <fullName evidence="1">Uncharacterized protein</fullName>
    </submittedName>
</protein>
<accession>A0AAU9LZ45</accession>
<comment type="caution">
    <text evidence="1">The sequence shown here is derived from an EMBL/GenBank/DDBJ whole genome shotgun (WGS) entry which is preliminary data.</text>
</comment>
<organism evidence="1 2">
    <name type="scientific">Lactuca virosa</name>
    <dbReference type="NCBI Taxonomy" id="75947"/>
    <lineage>
        <taxon>Eukaryota</taxon>
        <taxon>Viridiplantae</taxon>
        <taxon>Streptophyta</taxon>
        <taxon>Embryophyta</taxon>
        <taxon>Tracheophyta</taxon>
        <taxon>Spermatophyta</taxon>
        <taxon>Magnoliopsida</taxon>
        <taxon>eudicotyledons</taxon>
        <taxon>Gunneridae</taxon>
        <taxon>Pentapetalae</taxon>
        <taxon>asterids</taxon>
        <taxon>campanulids</taxon>
        <taxon>Asterales</taxon>
        <taxon>Asteraceae</taxon>
        <taxon>Cichorioideae</taxon>
        <taxon>Cichorieae</taxon>
        <taxon>Lactucinae</taxon>
        <taxon>Lactuca</taxon>
    </lineage>
</organism>
<proteinExistence type="predicted"/>